<dbReference type="EMBL" id="VDMP01000027">
    <property type="protein sequence ID" value="TNM36524.1"/>
    <property type="molecule type" value="Genomic_DNA"/>
</dbReference>
<dbReference type="InterPro" id="IPR051053">
    <property type="entry name" value="ECH/Chromodomain_protein"/>
</dbReference>
<dbReference type="InterPro" id="IPR001753">
    <property type="entry name" value="Enoyl-CoA_hydra/iso"/>
</dbReference>
<evidence type="ECO:0000313" key="3">
    <source>
        <dbReference type="Proteomes" id="UP000313231"/>
    </source>
</evidence>
<accession>A0A5C4VL17</accession>
<proteinExistence type="inferred from homology"/>
<dbReference type="PANTHER" id="PTHR43684">
    <property type="match status" value="1"/>
</dbReference>
<name>A0A5C4VL17_9ACTN</name>
<dbReference type="CDD" id="cd06558">
    <property type="entry name" value="crotonase-like"/>
    <property type="match status" value="1"/>
</dbReference>
<reference evidence="2 3" key="1">
    <citation type="journal article" date="2016" name="Int. J. Syst. Evol. Microbiol.">
        <title>Nocardioides albidus sp. nov., an actinobacterium isolated from garden soil.</title>
        <authorList>
            <person name="Singh H."/>
            <person name="Du J."/>
            <person name="Trinh H."/>
            <person name="Won K."/>
            <person name="Yang J.E."/>
            <person name="Yin C."/>
            <person name="Kook M."/>
            <person name="Yi T.H."/>
        </authorList>
    </citation>
    <scope>NUCLEOTIDE SEQUENCE [LARGE SCALE GENOMIC DNA]</scope>
    <source>
        <strain evidence="2 3">CCTCC AB 2015297</strain>
    </source>
</reference>
<comment type="caution">
    <text evidence="2">The sequence shown here is derived from an EMBL/GenBank/DDBJ whole genome shotgun (WGS) entry which is preliminary data.</text>
</comment>
<gene>
    <name evidence="2" type="ORF">FHP29_20550</name>
</gene>
<dbReference type="SUPFAM" id="SSF52096">
    <property type="entry name" value="ClpP/crotonase"/>
    <property type="match status" value="1"/>
</dbReference>
<evidence type="ECO:0000256" key="1">
    <source>
        <dbReference type="ARBA" id="ARBA00005254"/>
    </source>
</evidence>
<dbReference type="Gene3D" id="3.90.226.10">
    <property type="entry name" value="2-enoyl-CoA Hydratase, Chain A, domain 1"/>
    <property type="match status" value="1"/>
</dbReference>
<keyword evidence="2" id="KW-0456">Lyase</keyword>
<protein>
    <submittedName>
        <fullName evidence="2">Enoyl-CoA hydratase</fullName>
        <ecNumber evidence="2">4.2.1.17</ecNumber>
    </submittedName>
</protein>
<keyword evidence="3" id="KW-1185">Reference proteome</keyword>
<dbReference type="Gene3D" id="1.10.12.10">
    <property type="entry name" value="Lyase 2-enoyl-coa Hydratase, Chain A, domain 2"/>
    <property type="match status" value="1"/>
</dbReference>
<dbReference type="EC" id="4.2.1.17" evidence="2"/>
<dbReference type="InterPro" id="IPR014748">
    <property type="entry name" value="Enoyl-CoA_hydra_C"/>
</dbReference>
<comment type="similarity">
    <text evidence="1">Belongs to the enoyl-CoA hydratase/isomerase family.</text>
</comment>
<organism evidence="2 3">
    <name type="scientific">Nocardioides albidus</name>
    <dbReference type="NCBI Taxonomy" id="1517589"/>
    <lineage>
        <taxon>Bacteria</taxon>
        <taxon>Bacillati</taxon>
        <taxon>Actinomycetota</taxon>
        <taxon>Actinomycetes</taxon>
        <taxon>Propionibacteriales</taxon>
        <taxon>Nocardioidaceae</taxon>
        <taxon>Nocardioides</taxon>
    </lineage>
</organism>
<dbReference type="GO" id="GO:0004300">
    <property type="term" value="F:enoyl-CoA hydratase activity"/>
    <property type="evidence" value="ECO:0007669"/>
    <property type="project" value="UniProtKB-EC"/>
</dbReference>
<dbReference type="AlphaFoldDB" id="A0A5C4VL17"/>
<dbReference type="Proteomes" id="UP000313231">
    <property type="component" value="Unassembled WGS sequence"/>
</dbReference>
<dbReference type="InterPro" id="IPR029045">
    <property type="entry name" value="ClpP/crotonase-like_dom_sf"/>
</dbReference>
<sequence length="277" mass="29353">MRVQLCDGAVLPDAASPVLAERLPDGVLLLTLNRPARLNAWTREMEELYFDHLLAADEDPEIRAIVVTGAGRAFCAGADMDDLAKAGEATQADLDARRPQTTPLSVRKPIIAAVNGPAVGLGMVHALYCDVRFAATDTAFHTAFVRRGLVAEYGSAWLLPRLVGHGNATEILLSGRPVGAEEALRIGLVSRVVEADRLLDETVAYATMLATQCAPSSIATMKAQLTRAAGSTFEEAATEAAELMLASFGTDDHTEGVASFVEKRAPRFAPLPTIAGS</sequence>
<evidence type="ECO:0000313" key="2">
    <source>
        <dbReference type="EMBL" id="TNM36524.1"/>
    </source>
</evidence>
<dbReference type="PANTHER" id="PTHR43684:SF4">
    <property type="entry name" value="ENOYL-COA HYDRATASE_ISOMERASE FAMILY PROTEIN (AFU_ORTHOLOGUE AFUA_1G01890)"/>
    <property type="match status" value="1"/>
</dbReference>
<dbReference type="OrthoDB" id="9777711at2"/>
<dbReference type="Pfam" id="PF00378">
    <property type="entry name" value="ECH_1"/>
    <property type="match status" value="1"/>
</dbReference>